<comment type="caution">
    <text evidence="3">The sequence shown here is derived from an EMBL/GenBank/DDBJ whole genome shotgun (WGS) entry which is preliminary data.</text>
</comment>
<name>X6LNB6_RETFI</name>
<protein>
    <submittedName>
        <fullName evidence="3">Uncharacterized protein</fullName>
    </submittedName>
</protein>
<evidence type="ECO:0000256" key="2">
    <source>
        <dbReference type="SAM" id="Phobius"/>
    </source>
</evidence>
<gene>
    <name evidence="3" type="ORF">RFI_34766</name>
</gene>
<feature type="non-terminal residue" evidence="3">
    <location>
        <position position="1"/>
    </location>
</feature>
<dbReference type="AlphaFoldDB" id="X6LNB6"/>
<keyword evidence="2" id="KW-0472">Membrane</keyword>
<keyword evidence="2" id="KW-1133">Transmembrane helix</keyword>
<accession>X6LNB6</accession>
<dbReference type="Proteomes" id="UP000023152">
    <property type="component" value="Unassembled WGS sequence"/>
</dbReference>
<reference evidence="3 4" key="1">
    <citation type="journal article" date="2013" name="Curr. Biol.">
        <title>The Genome of the Foraminiferan Reticulomyxa filosa.</title>
        <authorList>
            <person name="Glockner G."/>
            <person name="Hulsmann N."/>
            <person name="Schleicher M."/>
            <person name="Noegel A.A."/>
            <person name="Eichinger L."/>
            <person name="Gallinger C."/>
            <person name="Pawlowski J."/>
            <person name="Sierra R."/>
            <person name="Euteneuer U."/>
            <person name="Pillet L."/>
            <person name="Moustafa A."/>
            <person name="Platzer M."/>
            <person name="Groth M."/>
            <person name="Szafranski K."/>
            <person name="Schliwa M."/>
        </authorList>
    </citation>
    <scope>NUCLEOTIDE SEQUENCE [LARGE SCALE GENOMIC DNA]</scope>
</reference>
<proteinExistence type="predicted"/>
<feature type="region of interest" description="Disordered" evidence="1">
    <location>
        <begin position="1"/>
        <end position="20"/>
    </location>
</feature>
<evidence type="ECO:0000256" key="1">
    <source>
        <dbReference type="SAM" id="MobiDB-lite"/>
    </source>
</evidence>
<feature type="transmembrane region" description="Helical" evidence="2">
    <location>
        <begin position="70"/>
        <end position="88"/>
    </location>
</feature>
<evidence type="ECO:0000313" key="3">
    <source>
        <dbReference type="EMBL" id="ETO02652.1"/>
    </source>
</evidence>
<sequence>SNHDDHILTNADSDNGNGNDNAMTMAMAMAMTMTMTMMQIIKKEEEEKQRYTECEIKWPNQKKNDTTWNIFYTWTTIVWILAIVLLHCRRRSRPMKKVAKPKKIQ</sequence>
<keyword evidence="2" id="KW-0812">Transmembrane</keyword>
<feature type="compositionally biased region" description="Low complexity" evidence="1">
    <location>
        <begin position="10"/>
        <end position="20"/>
    </location>
</feature>
<dbReference type="EMBL" id="ASPP01035230">
    <property type="protein sequence ID" value="ETO02652.1"/>
    <property type="molecule type" value="Genomic_DNA"/>
</dbReference>
<evidence type="ECO:0000313" key="4">
    <source>
        <dbReference type="Proteomes" id="UP000023152"/>
    </source>
</evidence>
<keyword evidence="4" id="KW-1185">Reference proteome</keyword>
<organism evidence="3 4">
    <name type="scientific">Reticulomyxa filosa</name>
    <dbReference type="NCBI Taxonomy" id="46433"/>
    <lineage>
        <taxon>Eukaryota</taxon>
        <taxon>Sar</taxon>
        <taxon>Rhizaria</taxon>
        <taxon>Retaria</taxon>
        <taxon>Foraminifera</taxon>
        <taxon>Monothalamids</taxon>
        <taxon>Reticulomyxidae</taxon>
        <taxon>Reticulomyxa</taxon>
    </lineage>
</organism>